<feature type="compositionally biased region" description="Basic and acidic residues" evidence="1">
    <location>
        <begin position="11"/>
        <end position="24"/>
    </location>
</feature>
<dbReference type="AlphaFoldDB" id="A0A9D4QPS4"/>
<proteinExistence type="predicted"/>
<evidence type="ECO:0000256" key="1">
    <source>
        <dbReference type="SAM" id="MobiDB-lite"/>
    </source>
</evidence>
<accession>A0A9D4QPS4</accession>
<dbReference type="Proteomes" id="UP000828390">
    <property type="component" value="Unassembled WGS sequence"/>
</dbReference>
<reference evidence="2" key="1">
    <citation type="journal article" date="2019" name="bioRxiv">
        <title>The Genome of the Zebra Mussel, Dreissena polymorpha: A Resource for Invasive Species Research.</title>
        <authorList>
            <person name="McCartney M.A."/>
            <person name="Auch B."/>
            <person name="Kono T."/>
            <person name="Mallez S."/>
            <person name="Zhang Y."/>
            <person name="Obille A."/>
            <person name="Becker A."/>
            <person name="Abrahante J.E."/>
            <person name="Garbe J."/>
            <person name="Badalamenti J.P."/>
            <person name="Herman A."/>
            <person name="Mangelson H."/>
            <person name="Liachko I."/>
            <person name="Sullivan S."/>
            <person name="Sone E.D."/>
            <person name="Koren S."/>
            <person name="Silverstein K.A.T."/>
            <person name="Beckman K.B."/>
            <person name="Gohl D.M."/>
        </authorList>
    </citation>
    <scope>NUCLEOTIDE SEQUENCE</scope>
    <source>
        <strain evidence="2">Duluth1</strain>
        <tissue evidence="2">Whole animal</tissue>
    </source>
</reference>
<dbReference type="EMBL" id="JAIWYP010000004">
    <property type="protein sequence ID" value="KAH3838022.1"/>
    <property type="molecule type" value="Genomic_DNA"/>
</dbReference>
<sequence>MTGRKRKDKKKRSESDENFEDSKRINTQNSPGGLGSISQVLGEANSVLYHEGISVSTSNAFDVLSCVSDSDTNEEGINKGFYGNTIHTSNVQSSVSDVNQFAEPKLPKTMEGKTGQHIMGPTNADIIAMLGKLNDMDSRLKTLEGIRNLIISIRISKNYGHTWTQ</sequence>
<name>A0A9D4QPS4_DREPO</name>
<reference evidence="2" key="2">
    <citation type="submission" date="2020-11" db="EMBL/GenBank/DDBJ databases">
        <authorList>
            <person name="McCartney M.A."/>
            <person name="Auch B."/>
            <person name="Kono T."/>
            <person name="Mallez S."/>
            <person name="Becker A."/>
            <person name="Gohl D.M."/>
            <person name="Silverstein K.A.T."/>
            <person name="Koren S."/>
            <person name="Bechman K.B."/>
            <person name="Herman A."/>
            <person name="Abrahante J.E."/>
            <person name="Garbe J."/>
        </authorList>
    </citation>
    <scope>NUCLEOTIDE SEQUENCE</scope>
    <source>
        <strain evidence="2">Duluth1</strain>
        <tissue evidence="2">Whole animal</tissue>
    </source>
</reference>
<keyword evidence="3" id="KW-1185">Reference proteome</keyword>
<evidence type="ECO:0000313" key="2">
    <source>
        <dbReference type="EMBL" id="KAH3838022.1"/>
    </source>
</evidence>
<gene>
    <name evidence="2" type="ORF">DPMN_111427</name>
</gene>
<feature type="compositionally biased region" description="Polar residues" evidence="1">
    <location>
        <begin position="25"/>
        <end position="37"/>
    </location>
</feature>
<evidence type="ECO:0000313" key="3">
    <source>
        <dbReference type="Proteomes" id="UP000828390"/>
    </source>
</evidence>
<feature type="compositionally biased region" description="Basic residues" evidence="1">
    <location>
        <begin position="1"/>
        <end position="10"/>
    </location>
</feature>
<comment type="caution">
    <text evidence="2">The sequence shown here is derived from an EMBL/GenBank/DDBJ whole genome shotgun (WGS) entry which is preliminary data.</text>
</comment>
<organism evidence="2 3">
    <name type="scientific">Dreissena polymorpha</name>
    <name type="common">Zebra mussel</name>
    <name type="synonym">Mytilus polymorpha</name>
    <dbReference type="NCBI Taxonomy" id="45954"/>
    <lineage>
        <taxon>Eukaryota</taxon>
        <taxon>Metazoa</taxon>
        <taxon>Spiralia</taxon>
        <taxon>Lophotrochozoa</taxon>
        <taxon>Mollusca</taxon>
        <taxon>Bivalvia</taxon>
        <taxon>Autobranchia</taxon>
        <taxon>Heteroconchia</taxon>
        <taxon>Euheterodonta</taxon>
        <taxon>Imparidentia</taxon>
        <taxon>Neoheterodontei</taxon>
        <taxon>Myida</taxon>
        <taxon>Dreissenoidea</taxon>
        <taxon>Dreissenidae</taxon>
        <taxon>Dreissena</taxon>
    </lineage>
</organism>
<protein>
    <submittedName>
        <fullName evidence="2">Uncharacterized protein</fullName>
    </submittedName>
</protein>
<feature type="region of interest" description="Disordered" evidence="1">
    <location>
        <begin position="1"/>
        <end position="37"/>
    </location>
</feature>